<dbReference type="NCBIfam" id="TIGR01978">
    <property type="entry name" value="sufC"/>
    <property type="match status" value="1"/>
</dbReference>
<reference evidence="5" key="1">
    <citation type="submission" date="2020-10" db="EMBL/GenBank/DDBJ databases">
        <title>Genome sequence of the unusual species of purple photosynthetic bacteria, Phaeovibrio sulfidiphilus DSM 23193, type strain.</title>
        <authorList>
            <person name="Kyndt J.A."/>
            <person name="Meyer T.E."/>
        </authorList>
    </citation>
    <scope>NUCLEOTIDE SEQUENCE</scope>
    <source>
        <strain evidence="5">DSM 23193</strain>
    </source>
</reference>
<evidence type="ECO:0000259" key="4">
    <source>
        <dbReference type="PROSITE" id="PS50893"/>
    </source>
</evidence>
<dbReference type="InterPro" id="IPR003593">
    <property type="entry name" value="AAA+_ATPase"/>
</dbReference>
<dbReference type="InterPro" id="IPR027417">
    <property type="entry name" value="P-loop_NTPase"/>
</dbReference>
<feature type="domain" description="ABC transporter" evidence="4">
    <location>
        <begin position="4"/>
        <end position="248"/>
    </location>
</feature>
<proteinExistence type="inferred from homology"/>
<dbReference type="SMART" id="SM00382">
    <property type="entry name" value="AAA"/>
    <property type="match status" value="1"/>
</dbReference>
<comment type="similarity">
    <text evidence="1">Belongs to the ABC transporter superfamily. Ycf16 family.</text>
</comment>
<dbReference type="RefSeq" id="WP_192534689.1">
    <property type="nucleotide sequence ID" value="NZ_JACZHT010000006.1"/>
</dbReference>
<name>A0A8J7CED5_9PROT</name>
<sequence length="253" mass="27620">MALLEIENLHASIDDKPILKGLTLAVEAGKVHAIMGPNGSGKSTLSAVIAGRPGYRITEGTIRYRGEDITGMDPEKRAQAGIFLSFQHPVEIPGVAFTTFLKSAINAQRKARGEGEIEITEFLKKIKQAARDLEIPDAMLKRALNTGFSGGEKKRAEVLQMTVLEPTLMILDELDSGLDIDALRIAAEGVNRLRSPERGFLCITHYQRLLDLIVPDVVHILVDGRIQRTGDPSLALELEERGYGDFIPAQAGQ</sequence>
<keyword evidence="6" id="KW-1185">Reference proteome</keyword>
<dbReference type="PANTHER" id="PTHR43204:SF1">
    <property type="entry name" value="ABC TRANSPORTER I FAMILY MEMBER 6, CHLOROPLASTIC"/>
    <property type="match status" value="1"/>
</dbReference>
<evidence type="ECO:0000313" key="5">
    <source>
        <dbReference type="EMBL" id="MBE1237684.1"/>
    </source>
</evidence>
<accession>A0A8J7CED5</accession>
<keyword evidence="2" id="KW-0547">Nucleotide-binding</keyword>
<dbReference type="PROSITE" id="PS50893">
    <property type="entry name" value="ABC_TRANSPORTER_2"/>
    <property type="match status" value="1"/>
</dbReference>
<dbReference type="CDD" id="cd03217">
    <property type="entry name" value="ABC_FeS_Assembly"/>
    <property type="match status" value="1"/>
</dbReference>
<gene>
    <name evidence="5" type="primary">sufC</name>
    <name evidence="5" type="ORF">IHV25_08490</name>
</gene>
<dbReference type="InterPro" id="IPR003439">
    <property type="entry name" value="ABC_transporter-like_ATP-bd"/>
</dbReference>
<dbReference type="Gene3D" id="3.40.50.300">
    <property type="entry name" value="P-loop containing nucleotide triphosphate hydrolases"/>
    <property type="match status" value="1"/>
</dbReference>
<evidence type="ECO:0000256" key="2">
    <source>
        <dbReference type="ARBA" id="ARBA00022741"/>
    </source>
</evidence>
<dbReference type="GO" id="GO:0016887">
    <property type="term" value="F:ATP hydrolysis activity"/>
    <property type="evidence" value="ECO:0007669"/>
    <property type="project" value="InterPro"/>
</dbReference>
<comment type="caution">
    <text evidence="5">The sequence shown here is derived from an EMBL/GenBank/DDBJ whole genome shotgun (WGS) entry which is preliminary data.</text>
</comment>
<dbReference type="PANTHER" id="PTHR43204">
    <property type="entry name" value="ABC TRANSPORTER I FAMILY MEMBER 6, CHLOROPLASTIC"/>
    <property type="match status" value="1"/>
</dbReference>
<evidence type="ECO:0000313" key="6">
    <source>
        <dbReference type="Proteomes" id="UP000631034"/>
    </source>
</evidence>
<dbReference type="GO" id="GO:0005524">
    <property type="term" value="F:ATP binding"/>
    <property type="evidence" value="ECO:0007669"/>
    <property type="project" value="UniProtKB-KW"/>
</dbReference>
<dbReference type="PROSITE" id="PS00211">
    <property type="entry name" value="ABC_TRANSPORTER_1"/>
    <property type="match status" value="1"/>
</dbReference>
<evidence type="ECO:0000256" key="1">
    <source>
        <dbReference type="ARBA" id="ARBA00006216"/>
    </source>
</evidence>
<dbReference type="Pfam" id="PF00005">
    <property type="entry name" value="ABC_tran"/>
    <property type="match status" value="1"/>
</dbReference>
<organism evidence="5 6">
    <name type="scientific">Phaeovibrio sulfidiphilus</name>
    <dbReference type="NCBI Taxonomy" id="1220600"/>
    <lineage>
        <taxon>Bacteria</taxon>
        <taxon>Pseudomonadati</taxon>
        <taxon>Pseudomonadota</taxon>
        <taxon>Alphaproteobacteria</taxon>
        <taxon>Rhodospirillales</taxon>
        <taxon>Rhodospirillaceae</taxon>
        <taxon>Phaeovibrio</taxon>
    </lineage>
</organism>
<dbReference type="SUPFAM" id="SSF52540">
    <property type="entry name" value="P-loop containing nucleoside triphosphate hydrolases"/>
    <property type="match status" value="1"/>
</dbReference>
<dbReference type="AlphaFoldDB" id="A0A8J7CED5"/>
<dbReference type="InterPro" id="IPR010230">
    <property type="entry name" value="FeS-cluster_ATPase_SufC"/>
</dbReference>
<evidence type="ECO:0000256" key="3">
    <source>
        <dbReference type="ARBA" id="ARBA00022840"/>
    </source>
</evidence>
<dbReference type="Proteomes" id="UP000631034">
    <property type="component" value="Unassembled WGS sequence"/>
</dbReference>
<protein>
    <submittedName>
        <fullName evidence="5">Fe-S cluster assembly ATPase SufC</fullName>
    </submittedName>
</protein>
<keyword evidence="3" id="KW-0067">ATP-binding</keyword>
<dbReference type="InterPro" id="IPR017871">
    <property type="entry name" value="ABC_transporter-like_CS"/>
</dbReference>
<dbReference type="EMBL" id="JACZHT010000006">
    <property type="protein sequence ID" value="MBE1237684.1"/>
    <property type="molecule type" value="Genomic_DNA"/>
</dbReference>